<name>A0ABQ3BAT8_9GAMM</name>
<proteinExistence type="predicted"/>
<dbReference type="InterPro" id="IPR011250">
    <property type="entry name" value="OMP/PagP_B-barrel"/>
</dbReference>
<feature type="signal peptide" evidence="1">
    <location>
        <begin position="1"/>
        <end position="27"/>
    </location>
</feature>
<dbReference type="EMBL" id="BMYZ01000005">
    <property type="protein sequence ID" value="GGY87860.1"/>
    <property type="molecule type" value="Genomic_DNA"/>
</dbReference>
<sequence>MENRVQRILLIASLLSALGGFTAPAFAADDKEKNNDGELGKIITPDIERRHIKEADLDSEDFEVGLYYGMLSVEDFGSNPVVGVSFAYHITEDFFAQLNYGTSETQKTSYELLSGGVELLTKDQRDLSYYNISLGYNLLPGQVYISEKWHFNTGVYFIAGAGNTRFAEKNYFTYNLGAGFKFYATDWLMLDLGMRNYSFSHELFGESKKTNNLESRLGISLFF</sequence>
<reference evidence="3" key="1">
    <citation type="journal article" date="2019" name="Int. J. Syst. Evol. Microbiol.">
        <title>The Global Catalogue of Microorganisms (GCM) 10K type strain sequencing project: providing services to taxonomists for standard genome sequencing and annotation.</title>
        <authorList>
            <consortium name="The Broad Institute Genomics Platform"/>
            <consortium name="The Broad Institute Genome Sequencing Center for Infectious Disease"/>
            <person name="Wu L."/>
            <person name="Ma J."/>
        </authorList>
    </citation>
    <scope>NUCLEOTIDE SEQUENCE [LARGE SCALE GENOMIC DNA]</scope>
    <source>
        <strain evidence="3">KCTC 32239</strain>
    </source>
</reference>
<dbReference type="SUPFAM" id="SSF56925">
    <property type="entry name" value="OMPA-like"/>
    <property type="match status" value="1"/>
</dbReference>
<feature type="chain" id="PRO_5045669330" description="Outer membrane beta-barrel domain-containing protein" evidence="1">
    <location>
        <begin position="28"/>
        <end position="223"/>
    </location>
</feature>
<dbReference type="InterPro" id="IPR030820">
    <property type="entry name" value="OMP_myx_plus_Proteobacteria"/>
</dbReference>
<comment type="caution">
    <text evidence="2">The sequence shown here is derived from an EMBL/GenBank/DDBJ whole genome shotgun (WGS) entry which is preliminary data.</text>
</comment>
<keyword evidence="1" id="KW-0732">Signal</keyword>
<dbReference type="NCBIfam" id="TIGR04565">
    <property type="entry name" value="OMP_myx_plus"/>
    <property type="match status" value="1"/>
</dbReference>
<gene>
    <name evidence="2" type="ORF">GCM10011613_36100</name>
</gene>
<organism evidence="2 3">
    <name type="scientific">Cellvibrio zantedeschiae</name>
    <dbReference type="NCBI Taxonomy" id="1237077"/>
    <lineage>
        <taxon>Bacteria</taxon>
        <taxon>Pseudomonadati</taxon>
        <taxon>Pseudomonadota</taxon>
        <taxon>Gammaproteobacteria</taxon>
        <taxon>Cellvibrionales</taxon>
        <taxon>Cellvibrionaceae</taxon>
        <taxon>Cellvibrio</taxon>
    </lineage>
</organism>
<dbReference type="RefSeq" id="WP_189421246.1">
    <property type="nucleotide sequence ID" value="NZ_BMYZ01000005.1"/>
</dbReference>
<dbReference type="Gene3D" id="2.40.160.20">
    <property type="match status" value="1"/>
</dbReference>
<evidence type="ECO:0000313" key="3">
    <source>
        <dbReference type="Proteomes" id="UP000619761"/>
    </source>
</evidence>
<accession>A0ABQ3BAT8</accession>
<keyword evidence="3" id="KW-1185">Reference proteome</keyword>
<evidence type="ECO:0008006" key="4">
    <source>
        <dbReference type="Google" id="ProtNLM"/>
    </source>
</evidence>
<evidence type="ECO:0000256" key="1">
    <source>
        <dbReference type="SAM" id="SignalP"/>
    </source>
</evidence>
<protein>
    <recommendedName>
        <fullName evidence="4">Outer membrane beta-barrel domain-containing protein</fullName>
    </recommendedName>
</protein>
<dbReference type="Proteomes" id="UP000619761">
    <property type="component" value="Unassembled WGS sequence"/>
</dbReference>
<evidence type="ECO:0000313" key="2">
    <source>
        <dbReference type="EMBL" id="GGY87860.1"/>
    </source>
</evidence>